<proteinExistence type="predicted"/>
<name>A0ACC0M192_RHOML</name>
<gene>
    <name evidence="1" type="ORF">RHMOL_Rhmol10G0108800</name>
</gene>
<reference evidence="1" key="1">
    <citation type="submission" date="2022-02" db="EMBL/GenBank/DDBJ databases">
        <title>Plant Genome Project.</title>
        <authorList>
            <person name="Zhang R.-G."/>
        </authorList>
    </citation>
    <scope>NUCLEOTIDE SEQUENCE</scope>
    <source>
        <strain evidence="1">AT1</strain>
    </source>
</reference>
<comment type="caution">
    <text evidence="1">The sequence shown here is derived from an EMBL/GenBank/DDBJ whole genome shotgun (WGS) entry which is preliminary data.</text>
</comment>
<organism evidence="1 2">
    <name type="scientific">Rhododendron molle</name>
    <name type="common">Chinese azalea</name>
    <name type="synonym">Azalea mollis</name>
    <dbReference type="NCBI Taxonomy" id="49168"/>
    <lineage>
        <taxon>Eukaryota</taxon>
        <taxon>Viridiplantae</taxon>
        <taxon>Streptophyta</taxon>
        <taxon>Embryophyta</taxon>
        <taxon>Tracheophyta</taxon>
        <taxon>Spermatophyta</taxon>
        <taxon>Magnoliopsida</taxon>
        <taxon>eudicotyledons</taxon>
        <taxon>Gunneridae</taxon>
        <taxon>Pentapetalae</taxon>
        <taxon>asterids</taxon>
        <taxon>Ericales</taxon>
        <taxon>Ericaceae</taxon>
        <taxon>Ericoideae</taxon>
        <taxon>Rhodoreae</taxon>
        <taxon>Rhododendron</taxon>
    </lineage>
</organism>
<dbReference type="EMBL" id="CM046397">
    <property type="protein sequence ID" value="KAI8534674.1"/>
    <property type="molecule type" value="Genomic_DNA"/>
</dbReference>
<accession>A0ACC0M192</accession>
<evidence type="ECO:0000313" key="1">
    <source>
        <dbReference type="EMBL" id="KAI8534674.1"/>
    </source>
</evidence>
<evidence type="ECO:0000313" key="2">
    <source>
        <dbReference type="Proteomes" id="UP001062846"/>
    </source>
</evidence>
<sequence length="108" mass="12759">MFRARKFLDSEREGRSWGFRRASRSIILWWCSAVKAVLRGQGFGSIVEREEFPEDFDKYLRSKLNWSQLEDAVDETHVAGKKWIFYIQTLGIGKQEEDDYFTAEQNSI</sequence>
<keyword evidence="2" id="KW-1185">Reference proteome</keyword>
<dbReference type="Proteomes" id="UP001062846">
    <property type="component" value="Chromosome 10"/>
</dbReference>
<protein>
    <submittedName>
        <fullName evidence="1">Uncharacterized protein</fullName>
    </submittedName>
</protein>